<keyword evidence="4" id="KW-1185">Reference proteome</keyword>
<accession>A0A1B9FRH2</accession>
<sequence length="194" mass="21742">MSRNSQTSSNGIMNSRIPLEAKKFALEGINSVAQAFSTHLSGSAESAGLRPTPGGSVDSSKGDHSACSKRCAGQLQRIDDAYQRIFTTYDPLSHTFKIGCKPDRDKLNDLCEAWTEAQRIELEQQYLSQGCRPECPYRWPLVTIWKSWARGDASAPSLDTLERAKSWADGDTVKRYNEIEYYVDQILPQEDDRS</sequence>
<dbReference type="EMBL" id="CP144543">
    <property type="protein sequence ID" value="WVW82885.1"/>
    <property type="molecule type" value="Genomic_DNA"/>
</dbReference>
<evidence type="ECO:0000313" key="4">
    <source>
        <dbReference type="Proteomes" id="UP000092730"/>
    </source>
</evidence>
<dbReference type="EMBL" id="KV700382">
    <property type="protein sequence ID" value="OCF21356.1"/>
    <property type="molecule type" value="Genomic_DNA"/>
</dbReference>
<evidence type="ECO:0000313" key="2">
    <source>
        <dbReference type="EMBL" id="OCF21356.1"/>
    </source>
</evidence>
<dbReference type="KEGG" id="kbi:30213431"/>
<feature type="region of interest" description="Disordered" evidence="1">
    <location>
        <begin position="43"/>
        <end position="63"/>
    </location>
</feature>
<dbReference type="AlphaFoldDB" id="A0A1B9FRH2"/>
<reference evidence="2" key="3">
    <citation type="submission" date="2016-07" db="EMBL/GenBank/DDBJ databases">
        <title>Evolution of pathogenesis and genome organization in the Tremellales.</title>
        <authorList>
            <person name="Cuomo C."/>
            <person name="Litvintseva A."/>
            <person name="Heitman J."/>
            <person name="Chen Y."/>
            <person name="Sun S."/>
            <person name="Springer D."/>
            <person name="Dromer F."/>
            <person name="Young S."/>
            <person name="Zeng Q."/>
            <person name="Chapman S."/>
            <person name="Gujja S."/>
            <person name="Saif S."/>
            <person name="Birren B."/>
        </authorList>
    </citation>
    <scope>NUCLEOTIDE SEQUENCE</scope>
    <source>
        <strain evidence="2">CBS 10118</strain>
    </source>
</reference>
<gene>
    <name evidence="2" type="ORF">I302_09032</name>
    <name evidence="3" type="ORF">I302_104897</name>
</gene>
<reference evidence="3" key="4">
    <citation type="submission" date="2024-02" db="EMBL/GenBank/DDBJ databases">
        <title>Comparative genomics of Cryptococcus and Kwoniella reveals pathogenesis evolution and contrasting modes of karyotype evolution via chromosome fusion or intercentromeric recombination.</title>
        <authorList>
            <person name="Coelho M.A."/>
            <person name="David-Palma M."/>
            <person name="Shea T."/>
            <person name="Bowers K."/>
            <person name="McGinley-Smith S."/>
            <person name="Mohammad A.W."/>
            <person name="Gnirke A."/>
            <person name="Yurkov A.M."/>
            <person name="Nowrousian M."/>
            <person name="Sun S."/>
            <person name="Cuomo C.A."/>
            <person name="Heitman J."/>
        </authorList>
    </citation>
    <scope>NUCLEOTIDE SEQUENCE</scope>
    <source>
        <strain evidence="3">CBS 10118</strain>
    </source>
</reference>
<protein>
    <submittedName>
        <fullName evidence="2">Uncharacterized protein</fullName>
    </submittedName>
</protein>
<dbReference type="GeneID" id="30213431"/>
<dbReference type="RefSeq" id="XP_019042426.1">
    <property type="nucleotide sequence ID" value="XM_019195603.1"/>
</dbReference>
<organism evidence="2">
    <name type="scientific">Kwoniella bestiolae CBS 10118</name>
    <dbReference type="NCBI Taxonomy" id="1296100"/>
    <lineage>
        <taxon>Eukaryota</taxon>
        <taxon>Fungi</taxon>
        <taxon>Dikarya</taxon>
        <taxon>Basidiomycota</taxon>
        <taxon>Agaricomycotina</taxon>
        <taxon>Tremellomycetes</taxon>
        <taxon>Tremellales</taxon>
        <taxon>Cryptococcaceae</taxon>
        <taxon>Kwoniella</taxon>
    </lineage>
</organism>
<dbReference type="VEuPathDB" id="FungiDB:I302_09032"/>
<evidence type="ECO:0000313" key="3">
    <source>
        <dbReference type="EMBL" id="WVW82885.1"/>
    </source>
</evidence>
<dbReference type="Proteomes" id="UP000092730">
    <property type="component" value="Chromosome 3"/>
</dbReference>
<proteinExistence type="predicted"/>
<evidence type="ECO:0000256" key="1">
    <source>
        <dbReference type="SAM" id="MobiDB-lite"/>
    </source>
</evidence>
<name>A0A1B9FRH2_9TREE</name>
<reference evidence="2" key="1">
    <citation type="submission" date="2013-07" db="EMBL/GenBank/DDBJ databases">
        <title>The Genome Sequence of Cryptococcus bestiolae CBS10118.</title>
        <authorList>
            <consortium name="The Broad Institute Genome Sequencing Platform"/>
            <person name="Cuomo C."/>
            <person name="Litvintseva A."/>
            <person name="Chen Y."/>
            <person name="Heitman J."/>
            <person name="Sun S."/>
            <person name="Springer D."/>
            <person name="Dromer F."/>
            <person name="Young S.K."/>
            <person name="Zeng Q."/>
            <person name="Gargeya S."/>
            <person name="Fitzgerald M."/>
            <person name="Abouelleil A."/>
            <person name="Alvarado L."/>
            <person name="Berlin A.M."/>
            <person name="Chapman S.B."/>
            <person name="Dewar J."/>
            <person name="Goldberg J."/>
            <person name="Griggs A."/>
            <person name="Gujja S."/>
            <person name="Hansen M."/>
            <person name="Howarth C."/>
            <person name="Imamovic A."/>
            <person name="Larimer J."/>
            <person name="McCowan C."/>
            <person name="Murphy C."/>
            <person name="Pearson M."/>
            <person name="Priest M."/>
            <person name="Roberts A."/>
            <person name="Saif S."/>
            <person name="Shea T."/>
            <person name="Sykes S."/>
            <person name="Wortman J."/>
            <person name="Nusbaum C."/>
            <person name="Birren B."/>
        </authorList>
    </citation>
    <scope>NUCLEOTIDE SEQUENCE [LARGE SCALE GENOMIC DNA]</scope>
    <source>
        <strain evidence="2">CBS 10118</strain>
    </source>
</reference>
<reference evidence="3" key="2">
    <citation type="submission" date="2013-07" db="EMBL/GenBank/DDBJ databases">
        <authorList>
            <consortium name="The Broad Institute Genome Sequencing Platform"/>
            <person name="Cuomo C."/>
            <person name="Litvintseva A."/>
            <person name="Chen Y."/>
            <person name="Heitman J."/>
            <person name="Sun S."/>
            <person name="Springer D."/>
            <person name="Dromer F."/>
            <person name="Young S.K."/>
            <person name="Zeng Q."/>
            <person name="Gargeya S."/>
            <person name="Fitzgerald M."/>
            <person name="Abouelleil A."/>
            <person name="Alvarado L."/>
            <person name="Berlin A.M."/>
            <person name="Chapman S.B."/>
            <person name="Dewar J."/>
            <person name="Goldberg J."/>
            <person name="Griggs A."/>
            <person name="Gujja S."/>
            <person name="Hansen M."/>
            <person name="Howarth C."/>
            <person name="Imamovic A."/>
            <person name="Larimer J."/>
            <person name="McCowan C."/>
            <person name="Murphy C."/>
            <person name="Pearson M."/>
            <person name="Priest M."/>
            <person name="Roberts A."/>
            <person name="Saif S."/>
            <person name="Shea T."/>
            <person name="Sykes S."/>
            <person name="Wortman J."/>
            <person name="Nusbaum C."/>
            <person name="Birren B."/>
        </authorList>
    </citation>
    <scope>NUCLEOTIDE SEQUENCE</scope>
    <source>
        <strain evidence="3">CBS 10118</strain>
    </source>
</reference>